<dbReference type="InterPro" id="IPR015943">
    <property type="entry name" value="WD40/YVTN_repeat-like_dom_sf"/>
</dbReference>
<feature type="non-terminal residue" evidence="1">
    <location>
        <position position="221"/>
    </location>
</feature>
<name>X1BQI0_9ZZZZ</name>
<evidence type="ECO:0008006" key="2">
    <source>
        <dbReference type="Google" id="ProtNLM"/>
    </source>
</evidence>
<dbReference type="EMBL" id="BART01021195">
    <property type="protein sequence ID" value="GAG97305.1"/>
    <property type="molecule type" value="Genomic_DNA"/>
</dbReference>
<dbReference type="AlphaFoldDB" id="X1BQI0"/>
<reference evidence="1" key="1">
    <citation type="journal article" date="2014" name="Front. Microbiol.">
        <title>High frequency of phylogenetically diverse reductive dehalogenase-homologous genes in deep subseafloor sedimentary metagenomes.</title>
        <authorList>
            <person name="Kawai M."/>
            <person name="Futagami T."/>
            <person name="Toyoda A."/>
            <person name="Takaki Y."/>
            <person name="Nishi S."/>
            <person name="Hori S."/>
            <person name="Arai W."/>
            <person name="Tsubouchi T."/>
            <person name="Morono Y."/>
            <person name="Uchiyama I."/>
            <person name="Ito T."/>
            <person name="Fujiyama A."/>
            <person name="Inagaki F."/>
            <person name="Takami H."/>
        </authorList>
    </citation>
    <scope>NUCLEOTIDE SEQUENCE</scope>
    <source>
        <strain evidence="1">Expedition CK06-06</strain>
    </source>
</reference>
<proteinExistence type="predicted"/>
<accession>X1BQI0</accession>
<comment type="caution">
    <text evidence="1">The sequence shown here is derived from an EMBL/GenBank/DDBJ whole genome shotgun (WGS) entry which is preliminary data.</text>
</comment>
<sequence>MEIKPVHDGFKQLLLLLIVLCLLTPVYLVEADISRIFSARQGLGSNDLGDIVWDGKKIWVSGGGILTTKLWGNGHSSTDWMSYSGMDGFGQGAIAALCASGDTLIVSWTYTGQHGEETATYGDGLSISVDSGHTWRHVPLSDIFPERTKNAGYYTTTYDISFLGGTIWCSTTSGFLLKSEDFGYTWVNIIPNDETLNLQNPNHHAQCLDIYSDTIWVGTFN</sequence>
<dbReference type="Gene3D" id="2.130.10.10">
    <property type="entry name" value="YVTN repeat-like/Quinoprotein amine dehydrogenase"/>
    <property type="match status" value="1"/>
</dbReference>
<dbReference type="InterPro" id="IPR036278">
    <property type="entry name" value="Sialidase_sf"/>
</dbReference>
<dbReference type="SUPFAM" id="SSF50939">
    <property type="entry name" value="Sialidases"/>
    <property type="match status" value="1"/>
</dbReference>
<protein>
    <recommendedName>
        <fullName evidence="2">Photosynthesis system II assembly factor Ycf48/Hcf136-like domain-containing protein</fullName>
    </recommendedName>
</protein>
<gene>
    <name evidence="1" type="ORF">S01H4_39180</name>
</gene>
<organism evidence="1">
    <name type="scientific">marine sediment metagenome</name>
    <dbReference type="NCBI Taxonomy" id="412755"/>
    <lineage>
        <taxon>unclassified sequences</taxon>
        <taxon>metagenomes</taxon>
        <taxon>ecological metagenomes</taxon>
    </lineage>
</organism>
<evidence type="ECO:0000313" key="1">
    <source>
        <dbReference type="EMBL" id="GAG97305.1"/>
    </source>
</evidence>